<comment type="caution">
    <text evidence="5">The sequence shown here is derived from an EMBL/GenBank/DDBJ whole genome shotgun (WGS) entry which is preliminary data.</text>
</comment>
<dbReference type="EC" id="4.3.2.3" evidence="5"/>
<dbReference type="GO" id="GO:0006144">
    <property type="term" value="P:purine nucleobase metabolic process"/>
    <property type="evidence" value="ECO:0007669"/>
    <property type="project" value="UniProtKB-KW"/>
</dbReference>
<organism evidence="5 6">
    <name type="scientific">Hellea balneolensis</name>
    <dbReference type="NCBI Taxonomy" id="287478"/>
    <lineage>
        <taxon>Bacteria</taxon>
        <taxon>Pseudomonadati</taxon>
        <taxon>Pseudomonadota</taxon>
        <taxon>Alphaproteobacteria</taxon>
        <taxon>Maricaulales</taxon>
        <taxon>Robiginitomaculaceae</taxon>
        <taxon>Hellea</taxon>
    </lineage>
</organism>
<dbReference type="GO" id="GO:0050385">
    <property type="term" value="F:ureidoglycolate lyase activity"/>
    <property type="evidence" value="ECO:0007669"/>
    <property type="project" value="UniProtKB-EC"/>
</dbReference>
<dbReference type="GO" id="GO:0004848">
    <property type="term" value="F:ureidoglycolate hydrolase activity"/>
    <property type="evidence" value="ECO:0007669"/>
    <property type="project" value="InterPro"/>
</dbReference>
<dbReference type="NCBIfam" id="NF002954">
    <property type="entry name" value="PRK03606.2-5"/>
    <property type="match status" value="1"/>
</dbReference>
<gene>
    <name evidence="5" type="ORF">ENJ46_02265</name>
</gene>
<dbReference type="InterPro" id="IPR047233">
    <property type="entry name" value="UAH_cupin"/>
</dbReference>
<dbReference type="EMBL" id="DRMN01000151">
    <property type="protein sequence ID" value="HFB54722.1"/>
    <property type="molecule type" value="Genomic_DNA"/>
</dbReference>
<evidence type="ECO:0000313" key="6">
    <source>
        <dbReference type="Proteomes" id="UP000886042"/>
    </source>
</evidence>
<dbReference type="Proteomes" id="UP000886042">
    <property type="component" value="Unassembled WGS sequence"/>
</dbReference>
<dbReference type="InterPro" id="IPR011051">
    <property type="entry name" value="RmlC_Cupin_sf"/>
</dbReference>
<proteinExistence type="predicted"/>
<dbReference type="Pfam" id="PF04115">
    <property type="entry name" value="Ureidogly_lyase"/>
    <property type="match status" value="1"/>
</dbReference>
<dbReference type="NCBIfam" id="NF009932">
    <property type="entry name" value="PRK13395.1"/>
    <property type="match status" value="1"/>
</dbReference>
<dbReference type="GO" id="GO:0000256">
    <property type="term" value="P:allantoin catabolic process"/>
    <property type="evidence" value="ECO:0007669"/>
    <property type="project" value="InterPro"/>
</dbReference>
<evidence type="ECO:0000313" key="5">
    <source>
        <dbReference type="EMBL" id="HFB54722.1"/>
    </source>
</evidence>
<keyword evidence="3 5" id="KW-0456">Lyase</keyword>
<comment type="subunit">
    <text evidence="1">Homodimer.</text>
</comment>
<evidence type="ECO:0000256" key="4">
    <source>
        <dbReference type="ARBA" id="ARBA00047684"/>
    </source>
</evidence>
<comment type="catalytic activity">
    <reaction evidence="4">
        <text>(S)-ureidoglycolate = urea + glyoxylate</text>
        <dbReference type="Rhea" id="RHEA:11304"/>
        <dbReference type="ChEBI" id="CHEBI:16199"/>
        <dbReference type="ChEBI" id="CHEBI:36655"/>
        <dbReference type="ChEBI" id="CHEBI:57296"/>
        <dbReference type="EC" id="4.3.2.3"/>
    </reaction>
</comment>
<dbReference type="CDD" id="cd20298">
    <property type="entry name" value="cupin_UAH"/>
    <property type="match status" value="1"/>
</dbReference>
<sequence length="166" mass="18420">MVQHLHPQPLTQHAFALFGDVIETCNNPLSINYGQTERFHDLANIDTSAHNGRTLVNIFRSTPLALPISIKIMERHPLSSQAFIPLSPHPYLVVVAPKGEFDESKIVAFLASPHQGVNYHAGTWHHYSLALDAVSDFLVIDRGDQGGETHANCDETELQKPLLINL</sequence>
<dbReference type="PANTHER" id="PTHR21221:SF1">
    <property type="entry name" value="UREIDOGLYCOLATE LYASE"/>
    <property type="match status" value="1"/>
</dbReference>
<dbReference type="InterPro" id="IPR024060">
    <property type="entry name" value="Ureidoglycolate_lyase_dom_sf"/>
</dbReference>
<dbReference type="SUPFAM" id="SSF51182">
    <property type="entry name" value="RmlC-like cupins"/>
    <property type="match status" value="1"/>
</dbReference>
<reference evidence="5" key="1">
    <citation type="journal article" date="2020" name="mSystems">
        <title>Genome- and Community-Level Interaction Insights into Carbon Utilization and Element Cycling Functions of Hydrothermarchaeota in Hydrothermal Sediment.</title>
        <authorList>
            <person name="Zhou Z."/>
            <person name="Liu Y."/>
            <person name="Xu W."/>
            <person name="Pan J."/>
            <person name="Luo Z.H."/>
            <person name="Li M."/>
        </authorList>
    </citation>
    <scope>NUCLEOTIDE SEQUENCE [LARGE SCALE GENOMIC DNA]</scope>
    <source>
        <strain evidence="5">HyVt-489</strain>
    </source>
</reference>
<evidence type="ECO:0000256" key="1">
    <source>
        <dbReference type="ARBA" id="ARBA00011738"/>
    </source>
</evidence>
<evidence type="ECO:0000256" key="3">
    <source>
        <dbReference type="ARBA" id="ARBA00023239"/>
    </source>
</evidence>
<dbReference type="InterPro" id="IPR007247">
    <property type="entry name" value="Ureidogly_lyase"/>
</dbReference>
<dbReference type="Gene3D" id="2.60.120.480">
    <property type="entry name" value="Ureidoglycolate hydrolase"/>
    <property type="match status" value="1"/>
</dbReference>
<keyword evidence="2" id="KW-0659">Purine metabolism</keyword>
<accession>A0A7C3C110</accession>
<protein>
    <submittedName>
        <fullName evidence="5">Ureidoglycolate lyase</fullName>
        <ecNumber evidence="5">4.3.2.3</ecNumber>
    </submittedName>
</protein>
<name>A0A7C3C110_9PROT</name>
<dbReference type="PANTHER" id="PTHR21221">
    <property type="entry name" value="UREIDOGLYCOLATE HYDROLASE"/>
    <property type="match status" value="1"/>
</dbReference>
<evidence type="ECO:0000256" key="2">
    <source>
        <dbReference type="ARBA" id="ARBA00022631"/>
    </source>
</evidence>
<dbReference type="PIRSF" id="PIRSF017306">
    <property type="entry name" value="Ureidogly_hydro"/>
    <property type="match status" value="1"/>
</dbReference>
<dbReference type="AlphaFoldDB" id="A0A7C3C110"/>